<evidence type="ECO:0000256" key="6">
    <source>
        <dbReference type="ARBA" id="ARBA00022667"/>
    </source>
</evidence>
<evidence type="ECO:0000256" key="3">
    <source>
        <dbReference type="ARBA" id="ARBA00008894"/>
    </source>
</evidence>
<evidence type="ECO:0000256" key="2">
    <source>
        <dbReference type="ARBA" id="ARBA00004496"/>
    </source>
</evidence>
<dbReference type="GO" id="GO:0043531">
    <property type="term" value="F:ADP binding"/>
    <property type="evidence" value="ECO:0007669"/>
    <property type="project" value="InterPro"/>
</dbReference>
<dbReference type="InterPro" id="IPR042197">
    <property type="entry name" value="Apaf_helical"/>
</dbReference>
<dbReference type="InterPro" id="IPR058922">
    <property type="entry name" value="WHD_DRP"/>
</dbReference>
<evidence type="ECO:0000256" key="9">
    <source>
        <dbReference type="ARBA" id="ARBA00022821"/>
    </source>
</evidence>
<reference evidence="14" key="2">
    <citation type="journal article" date="2024" name="Plant">
        <title>Genomic evolution and insights into agronomic trait innovations of Sesamum species.</title>
        <authorList>
            <person name="Miao H."/>
            <person name="Wang L."/>
            <person name="Qu L."/>
            <person name="Liu H."/>
            <person name="Sun Y."/>
            <person name="Le M."/>
            <person name="Wang Q."/>
            <person name="Wei S."/>
            <person name="Zheng Y."/>
            <person name="Lin W."/>
            <person name="Duan Y."/>
            <person name="Cao H."/>
            <person name="Xiong S."/>
            <person name="Wang X."/>
            <person name="Wei L."/>
            <person name="Li C."/>
            <person name="Ma Q."/>
            <person name="Ju M."/>
            <person name="Zhao R."/>
            <person name="Li G."/>
            <person name="Mu C."/>
            <person name="Tian Q."/>
            <person name="Mei H."/>
            <person name="Zhang T."/>
            <person name="Gao T."/>
            <person name="Zhang H."/>
        </authorList>
    </citation>
    <scope>NUCLEOTIDE SEQUENCE</scope>
    <source>
        <strain evidence="14">G02</strain>
    </source>
</reference>
<dbReference type="GO" id="GO:0009626">
    <property type="term" value="P:plant-type hypersensitive response"/>
    <property type="evidence" value="ECO:0007669"/>
    <property type="project" value="UniProtKB-KW"/>
</dbReference>
<dbReference type="Gene3D" id="3.40.50.300">
    <property type="entry name" value="P-loop containing nucleotide triphosphate hydrolases"/>
    <property type="match status" value="1"/>
</dbReference>
<keyword evidence="8" id="KW-0547">Nucleotide-binding</keyword>
<feature type="domain" description="Disease resistance R13L4/SHOC-2-like LRR" evidence="13">
    <location>
        <begin position="548"/>
        <end position="842"/>
    </location>
</feature>
<evidence type="ECO:0000259" key="13">
    <source>
        <dbReference type="Pfam" id="PF23598"/>
    </source>
</evidence>
<dbReference type="FunFam" id="1.10.10.10:FF:000322">
    <property type="entry name" value="Probable disease resistance protein At1g63360"/>
    <property type="match status" value="1"/>
</dbReference>
<dbReference type="InterPro" id="IPR002182">
    <property type="entry name" value="NB-ARC"/>
</dbReference>
<dbReference type="GO" id="GO:0051607">
    <property type="term" value="P:defense response to virus"/>
    <property type="evidence" value="ECO:0007669"/>
    <property type="project" value="UniProtKB-ARBA"/>
</dbReference>
<dbReference type="InterPro" id="IPR044974">
    <property type="entry name" value="Disease_R_plants"/>
</dbReference>
<dbReference type="PANTHER" id="PTHR23155">
    <property type="entry name" value="DISEASE RESISTANCE PROTEIN RP"/>
    <property type="match status" value="1"/>
</dbReference>
<dbReference type="Pfam" id="PF00931">
    <property type="entry name" value="NB-ARC"/>
    <property type="match status" value="1"/>
</dbReference>
<evidence type="ECO:0000256" key="5">
    <source>
        <dbReference type="ARBA" id="ARBA00022614"/>
    </source>
</evidence>
<evidence type="ECO:0000259" key="11">
    <source>
        <dbReference type="Pfam" id="PF00931"/>
    </source>
</evidence>
<organism evidence="14">
    <name type="scientific">Sesamum radiatum</name>
    <name type="common">Black benniseed</name>
    <dbReference type="NCBI Taxonomy" id="300843"/>
    <lineage>
        <taxon>Eukaryota</taxon>
        <taxon>Viridiplantae</taxon>
        <taxon>Streptophyta</taxon>
        <taxon>Embryophyta</taxon>
        <taxon>Tracheophyta</taxon>
        <taxon>Spermatophyta</taxon>
        <taxon>Magnoliopsida</taxon>
        <taxon>eudicotyledons</taxon>
        <taxon>Gunneridae</taxon>
        <taxon>Pentapetalae</taxon>
        <taxon>asterids</taxon>
        <taxon>lamiids</taxon>
        <taxon>Lamiales</taxon>
        <taxon>Pedaliaceae</taxon>
        <taxon>Sesamum</taxon>
    </lineage>
</organism>
<dbReference type="FunFam" id="3.40.50.300:FF:001091">
    <property type="entry name" value="Probable disease resistance protein At1g61300"/>
    <property type="match status" value="1"/>
</dbReference>
<dbReference type="InterPro" id="IPR036388">
    <property type="entry name" value="WH-like_DNA-bd_sf"/>
</dbReference>
<dbReference type="InterPro" id="IPR055414">
    <property type="entry name" value="LRR_R13L4/SHOC2-like"/>
</dbReference>
<dbReference type="AlphaFoldDB" id="A0AAW2MXM0"/>
<feature type="domain" description="Disease resistance protein winged helix" evidence="12">
    <location>
        <begin position="429"/>
        <end position="499"/>
    </location>
</feature>
<evidence type="ECO:0000313" key="14">
    <source>
        <dbReference type="EMBL" id="KAL0335578.1"/>
    </source>
</evidence>
<keyword evidence="4" id="KW-0963">Cytoplasm</keyword>
<dbReference type="EMBL" id="JACGWJ010000021">
    <property type="protein sequence ID" value="KAL0335578.1"/>
    <property type="molecule type" value="Genomic_DNA"/>
</dbReference>
<dbReference type="GO" id="GO:0005524">
    <property type="term" value="F:ATP binding"/>
    <property type="evidence" value="ECO:0007669"/>
    <property type="project" value="UniProtKB-KW"/>
</dbReference>
<dbReference type="Gene3D" id="1.10.8.430">
    <property type="entry name" value="Helical domain of apoptotic protease-activating factors"/>
    <property type="match status" value="1"/>
</dbReference>
<keyword evidence="6" id="KW-0381">Hypersensitive response</keyword>
<evidence type="ECO:0000256" key="8">
    <source>
        <dbReference type="ARBA" id="ARBA00022741"/>
    </source>
</evidence>
<comment type="function">
    <text evidence="1">Confers resistance to late blight (Phytophthora infestans) races carrying the avirulence gene Avr1. Resistance proteins guard the plant against pathogens that contain an appropriate avirulence protein via an indirect interaction with this avirulence protein. That triggers a defense system including the hypersensitive response, which restricts the pathogen growth.</text>
</comment>
<dbReference type="Pfam" id="PF23559">
    <property type="entry name" value="WHD_DRP"/>
    <property type="match status" value="1"/>
</dbReference>
<dbReference type="InterPro" id="IPR027417">
    <property type="entry name" value="P-loop_NTPase"/>
</dbReference>
<dbReference type="Gene3D" id="1.10.10.10">
    <property type="entry name" value="Winged helix-like DNA-binding domain superfamily/Winged helix DNA-binding domain"/>
    <property type="match status" value="1"/>
</dbReference>
<gene>
    <name evidence="14" type="ORF">Sradi_4769700</name>
</gene>
<sequence length="934" mass="107097">MAYAATVSLLQTLEDSPQPMQQIPSDLLEKVRRLLGILDDPATKNSLSIKDLEGKIRDASFEAQDIIESHVSTHQLELSKSVSSGVCSCFWEIISALQDMFPAVYLCETWTDSMYQGMNLEVKGLERVIGELDLILEAMSKIKDGKEEAPGAGNLWVAGASRSVASNESAPVGLDEDLLHLKDRLTGSSSNLDIISIVGMGGIGKTTLARNLYNDPLIEDRFDTRAWVVVSQNYHVQELLKILVNSTRQDGGEVHKKIAEDLDVHLHKNLKGRRYLIVMDDVWDVKAWDDVKRFFPDDNNGSRIILTTRQSEVAIYPNPRSLVHHMKLLRSEPSWDLLRVTVFGREDCPYVLEEIGWKIAENCKGLPLAIVVIGGLLLRDKNEEYWKLISQDVKSAIARNDGDQFMQILSLSYDSLPHHLKACFLYMGVFPEDYEIFVSQLIKLWVAEGFMKTLATKSLEELAWEYLSDLINRNLIEVRRRNRNGEIKSLIIHDMLRELCTQIAQDEKFLQIINSHSHGFPQGRNNQRRVSIHSDTLNHLTVVHDSYLRSLLYFAYLQSSTQLESFLVSFRLLNVLNALTIKFNEFPVGILELVYLRFLAFCYRGKHRLPESICKLRNLQTLVVYRRDVSSQIASNTLYLPLSLWRMPQLRHLLFEEGFLPYPSLAKFKRKDSVVLENLQTLSQVKNFRCSKEVMEFMPNLKKLGILYVHDSRTKWSTYGINNFVYLQKLESLKCEFIAKDDRSRKHLPLKLALPLNLRKLTLHGCTISWENMTVIGSLSNLEVLKLRCFDFEGSVWEPNEGEFTKLKYLLIHESSLEQWLADYTHFPRLQHLCLNFCSKLEAIPPEIGDIGSLEMIELCECRSSVVASAMLIQEEQQSLGNEGLRVRVNSFGEYFNSHFDTSLRKVQSPRSERALFQARRAAQLFMEAGREVH</sequence>
<keyword evidence="5" id="KW-0433">Leucine-rich repeat</keyword>
<protein>
    <submittedName>
        <fullName evidence="14">Late blight resistance proteinR1A-10</fullName>
    </submittedName>
</protein>
<evidence type="ECO:0000259" key="12">
    <source>
        <dbReference type="Pfam" id="PF23559"/>
    </source>
</evidence>
<keyword evidence="10" id="KW-0067">ATP-binding</keyword>
<dbReference type="Gene3D" id="3.80.10.10">
    <property type="entry name" value="Ribonuclease Inhibitor"/>
    <property type="match status" value="1"/>
</dbReference>
<proteinExistence type="inferred from homology"/>
<keyword evidence="9" id="KW-0611">Plant defense</keyword>
<evidence type="ECO:0000256" key="10">
    <source>
        <dbReference type="ARBA" id="ARBA00022840"/>
    </source>
</evidence>
<evidence type="ECO:0000256" key="7">
    <source>
        <dbReference type="ARBA" id="ARBA00022737"/>
    </source>
</evidence>
<dbReference type="PANTHER" id="PTHR23155:SF1152">
    <property type="entry name" value="AAA+ ATPASE DOMAIN-CONTAINING PROTEIN"/>
    <property type="match status" value="1"/>
</dbReference>
<dbReference type="SUPFAM" id="SSF52540">
    <property type="entry name" value="P-loop containing nucleoside triphosphate hydrolases"/>
    <property type="match status" value="1"/>
</dbReference>
<dbReference type="SUPFAM" id="SSF52058">
    <property type="entry name" value="L domain-like"/>
    <property type="match status" value="1"/>
</dbReference>
<reference evidence="14" key="1">
    <citation type="submission" date="2020-06" db="EMBL/GenBank/DDBJ databases">
        <authorList>
            <person name="Li T."/>
            <person name="Hu X."/>
            <person name="Zhang T."/>
            <person name="Song X."/>
            <person name="Zhang H."/>
            <person name="Dai N."/>
            <person name="Sheng W."/>
            <person name="Hou X."/>
            <person name="Wei L."/>
        </authorList>
    </citation>
    <scope>NUCLEOTIDE SEQUENCE</scope>
    <source>
        <strain evidence="14">G02</strain>
        <tissue evidence="14">Leaf</tissue>
    </source>
</reference>
<feature type="domain" description="NB-ARC" evidence="11">
    <location>
        <begin position="180"/>
        <end position="347"/>
    </location>
</feature>
<comment type="caution">
    <text evidence="14">The sequence shown here is derived from an EMBL/GenBank/DDBJ whole genome shotgun (WGS) entry which is preliminary data.</text>
</comment>
<comment type="similarity">
    <text evidence="3">Belongs to the disease resistance NB-LRR family.</text>
</comment>
<dbReference type="GO" id="GO:0005737">
    <property type="term" value="C:cytoplasm"/>
    <property type="evidence" value="ECO:0007669"/>
    <property type="project" value="UniProtKB-SubCell"/>
</dbReference>
<dbReference type="Pfam" id="PF23598">
    <property type="entry name" value="LRR_14"/>
    <property type="match status" value="1"/>
</dbReference>
<comment type="subcellular location">
    <subcellularLocation>
        <location evidence="2">Cytoplasm</location>
    </subcellularLocation>
</comment>
<accession>A0AAW2MXM0</accession>
<dbReference type="Gene3D" id="1.20.5.4130">
    <property type="match status" value="1"/>
</dbReference>
<evidence type="ECO:0000256" key="4">
    <source>
        <dbReference type="ARBA" id="ARBA00022490"/>
    </source>
</evidence>
<dbReference type="InterPro" id="IPR032675">
    <property type="entry name" value="LRR_dom_sf"/>
</dbReference>
<name>A0AAW2MXM0_SESRA</name>
<keyword evidence="7" id="KW-0677">Repeat</keyword>
<evidence type="ECO:0000256" key="1">
    <source>
        <dbReference type="ARBA" id="ARBA00002074"/>
    </source>
</evidence>
<dbReference type="PRINTS" id="PR00364">
    <property type="entry name" value="DISEASERSIST"/>
</dbReference>